<dbReference type="AlphaFoldDB" id="A0A365L760"/>
<dbReference type="RefSeq" id="WP_112221501.1">
    <property type="nucleotide sequence ID" value="NZ_CP047673.1"/>
</dbReference>
<dbReference type="CDD" id="cd03801">
    <property type="entry name" value="GT4_PimA-like"/>
    <property type="match status" value="1"/>
</dbReference>
<comment type="caution">
    <text evidence="2">The sequence shown here is derived from an EMBL/GenBank/DDBJ whole genome shotgun (WGS) entry which is preliminary data.</text>
</comment>
<evidence type="ECO:0000313" key="3">
    <source>
        <dbReference type="Proteomes" id="UP000251002"/>
    </source>
</evidence>
<proteinExistence type="predicted"/>
<evidence type="ECO:0000313" key="2">
    <source>
        <dbReference type="EMBL" id="RAZ81077.1"/>
    </source>
</evidence>
<feature type="domain" description="Glycosyl transferase family 1" evidence="1">
    <location>
        <begin position="144"/>
        <end position="308"/>
    </location>
</feature>
<sequence length="336" mass="37247">MKIVLAAPNYPQPRGNTVTVRRIAANLEKIGVRTEIVSITGENCARTLPEANLVHGFHAYYFHQFLQQLDQKPESYIITMTGTDLNADLFNPEKRPKVLSTLEGAQAIHVFDEAAKTTVLQEAPQFEGKVFAIAQGTSEFSPTHSSQLEKEADTFLFVLPAGIRKVKNIPFAINAIRKLHEDFQNLRLWLAGPILEQAEADMVLALAEEHADWLTYIGEIPHAEMGAVFEKADVVLNTSHSEGQPAAILEAMGYGKPVLVSNVPGNKGMVENGKTGYLYNDQNQFLDYAAKLINNNEARQRIGMQAKQYAADHHSPSFEAEALLKIYTSITQQDNT</sequence>
<evidence type="ECO:0000259" key="1">
    <source>
        <dbReference type="Pfam" id="PF00534"/>
    </source>
</evidence>
<dbReference type="PANTHER" id="PTHR46660:SF2">
    <property type="entry name" value="GLYCOSYLTRANSFERASE 1 DOMAIN-CONTAINING PROTEIN 1"/>
    <property type="match status" value="1"/>
</dbReference>
<dbReference type="SUPFAM" id="SSF53756">
    <property type="entry name" value="UDP-Glycosyltransferase/glycogen phosphorylase"/>
    <property type="match status" value="1"/>
</dbReference>
<dbReference type="InterPro" id="IPR001296">
    <property type="entry name" value="Glyco_trans_1"/>
</dbReference>
<accession>A0A365L760</accession>
<dbReference type="Proteomes" id="UP000251002">
    <property type="component" value="Unassembled WGS sequence"/>
</dbReference>
<dbReference type="EMBL" id="QLZR01000001">
    <property type="protein sequence ID" value="RAZ81077.1"/>
    <property type="molecule type" value="Genomic_DNA"/>
</dbReference>
<keyword evidence="2" id="KW-0808">Transferase</keyword>
<keyword evidence="3" id="KW-1185">Reference proteome</keyword>
<dbReference type="InterPro" id="IPR052622">
    <property type="entry name" value="Glycosyltransferase_G1"/>
</dbReference>
<dbReference type="GO" id="GO:0016757">
    <property type="term" value="F:glycosyltransferase activity"/>
    <property type="evidence" value="ECO:0007669"/>
    <property type="project" value="InterPro"/>
</dbReference>
<dbReference type="PANTHER" id="PTHR46660">
    <property type="match status" value="1"/>
</dbReference>
<protein>
    <submittedName>
        <fullName evidence="2">Glycosyl transferase family 1</fullName>
    </submittedName>
</protein>
<organism evidence="2 3">
    <name type="scientific">Planococcus halotolerans</name>
    <dbReference type="NCBI Taxonomy" id="2233542"/>
    <lineage>
        <taxon>Bacteria</taxon>
        <taxon>Bacillati</taxon>
        <taxon>Bacillota</taxon>
        <taxon>Bacilli</taxon>
        <taxon>Bacillales</taxon>
        <taxon>Caryophanaceae</taxon>
        <taxon>Planococcus</taxon>
    </lineage>
</organism>
<gene>
    <name evidence="2" type="ORF">DP120_01975</name>
</gene>
<name>A0A365L760_9BACL</name>
<dbReference type="Gene3D" id="3.40.50.2000">
    <property type="entry name" value="Glycogen Phosphorylase B"/>
    <property type="match status" value="2"/>
</dbReference>
<dbReference type="Pfam" id="PF00534">
    <property type="entry name" value="Glycos_transf_1"/>
    <property type="match status" value="1"/>
</dbReference>
<reference evidence="2 3" key="1">
    <citation type="submission" date="2018-06" db="EMBL/GenBank/DDBJ databases">
        <title>The draft genome sequences of strains SCU63 and S1.</title>
        <authorList>
            <person name="Gan L."/>
        </authorList>
    </citation>
    <scope>NUCLEOTIDE SEQUENCE [LARGE SCALE GENOMIC DNA]</scope>
    <source>
        <strain evidence="2 3">SCU63</strain>
    </source>
</reference>